<keyword evidence="2" id="KW-1185">Reference proteome</keyword>
<proteinExistence type="predicted"/>
<dbReference type="EMBL" id="JBHUOL010000006">
    <property type="protein sequence ID" value="MFD2907677.1"/>
    <property type="molecule type" value="Genomic_DNA"/>
</dbReference>
<comment type="caution">
    <text evidence="1">The sequence shown here is derived from an EMBL/GenBank/DDBJ whole genome shotgun (WGS) entry which is preliminary data.</text>
</comment>
<accession>A0ABW5Z4X0</accession>
<protein>
    <submittedName>
        <fullName evidence="1">Uncharacterized protein</fullName>
    </submittedName>
</protein>
<name>A0ABW5Z4X0_9FLAO</name>
<sequence length="300" mass="35096">MKYKTLLLIASIFLSSYKDKNFTDENKYNGINHSISFSKFLNSDEKTPISGIDQEQLDSYCDSLKTNKQYIIDLLDKNASVANNIKYENYKTNRKRLEEELFGILSPLIEKYINLFHESNSKAVVPKDFKLINKKLKSVDIETWYIGEGITELRTVPSHYYKLFKNIVSVDYKDFIKQETVEEESLYSSDGGIVVSFEEVGNRVAFWEKFISKYPSSSLLSNAKERYLNYLSDFLFGLDNTPTFENNIIYPEILNTHNSFIRKYPKSETSRKINELKSLLTLEINNSDEYRKIIFKETNF</sequence>
<dbReference type="RefSeq" id="WP_379804166.1">
    <property type="nucleotide sequence ID" value="NZ_JBHUOL010000006.1"/>
</dbReference>
<gene>
    <name evidence="1" type="ORF">ACFSX9_02910</name>
</gene>
<organism evidence="1 2">
    <name type="scientific">Flavobacterium ardleyense</name>
    <dbReference type="NCBI Taxonomy" id="2038737"/>
    <lineage>
        <taxon>Bacteria</taxon>
        <taxon>Pseudomonadati</taxon>
        <taxon>Bacteroidota</taxon>
        <taxon>Flavobacteriia</taxon>
        <taxon>Flavobacteriales</taxon>
        <taxon>Flavobacteriaceae</taxon>
        <taxon>Flavobacterium</taxon>
    </lineage>
</organism>
<evidence type="ECO:0000313" key="2">
    <source>
        <dbReference type="Proteomes" id="UP001597549"/>
    </source>
</evidence>
<dbReference type="Proteomes" id="UP001597549">
    <property type="component" value="Unassembled WGS sequence"/>
</dbReference>
<reference evidence="2" key="1">
    <citation type="journal article" date="2019" name="Int. J. Syst. Evol. Microbiol.">
        <title>The Global Catalogue of Microorganisms (GCM) 10K type strain sequencing project: providing services to taxonomists for standard genome sequencing and annotation.</title>
        <authorList>
            <consortium name="The Broad Institute Genomics Platform"/>
            <consortium name="The Broad Institute Genome Sequencing Center for Infectious Disease"/>
            <person name="Wu L."/>
            <person name="Ma J."/>
        </authorList>
    </citation>
    <scope>NUCLEOTIDE SEQUENCE [LARGE SCALE GENOMIC DNA]</scope>
    <source>
        <strain evidence="2">KCTC 52644</strain>
    </source>
</reference>
<evidence type="ECO:0000313" key="1">
    <source>
        <dbReference type="EMBL" id="MFD2907677.1"/>
    </source>
</evidence>